<evidence type="ECO:0000256" key="4">
    <source>
        <dbReference type="ARBA" id="ARBA00022753"/>
    </source>
</evidence>
<gene>
    <name evidence="11" type="primary">VPS37B</name>
</gene>
<keyword evidence="5 8" id="KW-0653">Protein transport</keyword>
<evidence type="ECO:0000313" key="11">
    <source>
        <dbReference type="Ensembl" id="ENSPNAP00000043133.1"/>
    </source>
</evidence>
<comment type="function">
    <text evidence="7">Component of the ESCRT-I complex, a regulator of vesicular trafficking process. Required for the sorting of endocytic ubiquitinated cargos into multivesicular bodies. May be involved in cell growth and differentiation.</text>
</comment>
<dbReference type="PANTHER" id="PTHR13678:SF9">
    <property type="entry name" value="VACUOLAR PROTEIN SORTING-ASSOCIATED PROTEIN 37B"/>
    <property type="match status" value="1"/>
</dbReference>
<evidence type="ECO:0000256" key="5">
    <source>
        <dbReference type="ARBA" id="ARBA00022927"/>
    </source>
</evidence>
<evidence type="ECO:0000256" key="3">
    <source>
        <dbReference type="ARBA" id="ARBA00022448"/>
    </source>
</evidence>
<dbReference type="Proteomes" id="UP001501920">
    <property type="component" value="Chromosome 18"/>
</dbReference>
<dbReference type="PROSITE" id="PS51314">
    <property type="entry name" value="VPS37_C"/>
    <property type="match status" value="1"/>
</dbReference>
<comment type="subcellular location">
    <subcellularLocation>
        <location evidence="1">Late endosome membrane</location>
        <topology evidence="1">Peripheral membrane protein</topology>
    </subcellularLocation>
</comment>
<evidence type="ECO:0000256" key="9">
    <source>
        <dbReference type="SAM" id="MobiDB-lite"/>
    </source>
</evidence>
<accession>A0AAR2ITR6</accession>
<evidence type="ECO:0000256" key="6">
    <source>
        <dbReference type="ARBA" id="ARBA00023136"/>
    </source>
</evidence>
<dbReference type="Gene3D" id="1.10.287.660">
    <property type="entry name" value="Helix hairpin bin"/>
    <property type="match status" value="1"/>
</dbReference>
<sequence length="265" mass="29587">MGEIFEFASKFSSCSVTQLNELLEDDEKLSKIVKEMDEMQEVQQSKEMTLASNRSLAEQNLSLQPCLDQQKMQLTKRYCSLQELFEAYQLRKSTLDHSSGKSSLDTLLALLQAEGAKIEEETENMADSFLDGDLSLDTFIEAYQSKRKLAHLRRVKIDKLQEIVLKCFQMPQASVNQPVQPDIPNSPVPFHGQANGSPVPLRPPPTPTQPTGQQSALSYPASPYPSVPLPNMVPSYSSPFIQQYAPALPQRPSPGLPPRTGYIMQ</sequence>
<keyword evidence="3 8" id="KW-0813">Transport</keyword>
<feature type="region of interest" description="Disordered" evidence="9">
    <location>
        <begin position="245"/>
        <end position="265"/>
    </location>
</feature>
<feature type="domain" description="VPS37 C-terminal" evidence="10">
    <location>
        <begin position="85"/>
        <end position="174"/>
    </location>
</feature>
<dbReference type="GO" id="GO:0006623">
    <property type="term" value="P:protein targeting to vacuole"/>
    <property type="evidence" value="ECO:0007669"/>
    <property type="project" value="TreeGrafter"/>
</dbReference>
<dbReference type="GO" id="GO:0016236">
    <property type="term" value="P:macroautophagy"/>
    <property type="evidence" value="ECO:0007669"/>
    <property type="project" value="UniProtKB-ARBA"/>
</dbReference>
<organism evidence="11 12">
    <name type="scientific">Pygocentrus nattereri</name>
    <name type="common">Red-bellied piranha</name>
    <dbReference type="NCBI Taxonomy" id="42514"/>
    <lineage>
        <taxon>Eukaryota</taxon>
        <taxon>Metazoa</taxon>
        <taxon>Chordata</taxon>
        <taxon>Craniata</taxon>
        <taxon>Vertebrata</taxon>
        <taxon>Euteleostomi</taxon>
        <taxon>Actinopterygii</taxon>
        <taxon>Neopterygii</taxon>
        <taxon>Teleostei</taxon>
        <taxon>Ostariophysi</taxon>
        <taxon>Characiformes</taxon>
        <taxon>Characoidei</taxon>
        <taxon>Pygocentrus</taxon>
    </lineage>
</organism>
<dbReference type="GO" id="GO:0031902">
    <property type="term" value="C:late endosome membrane"/>
    <property type="evidence" value="ECO:0007669"/>
    <property type="project" value="UniProtKB-SubCell"/>
</dbReference>
<dbReference type="Pfam" id="PF07200">
    <property type="entry name" value="Mod_r"/>
    <property type="match status" value="1"/>
</dbReference>
<keyword evidence="6" id="KW-0472">Membrane</keyword>
<dbReference type="Ensembl" id="ENSPNAT00000081778.1">
    <property type="protein sequence ID" value="ENSPNAP00000043133.1"/>
    <property type="gene ID" value="ENSPNAG00000035987.1"/>
</dbReference>
<dbReference type="GO" id="GO:0000813">
    <property type="term" value="C:ESCRT I complex"/>
    <property type="evidence" value="ECO:0007669"/>
    <property type="project" value="UniProtKB-ARBA"/>
</dbReference>
<dbReference type="GO" id="GO:0036258">
    <property type="term" value="P:multivesicular body assembly"/>
    <property type="evidence" value="ECO:0007669"/>
    <property type="project" value="UniProtKB-ARBA"/>
</dbReference>
<dbReference type="FunFam" id="1.10.287.660:FF:000003">
    <property type="entry name" value="vacuolar protein sorting-associated protein 37B"/>
    <property type="match status" value="1"/>
</dbReference>
<evidence type="ECO:0000256" key="8">
    <source>
        <dbReference type="PROSITE-ProRule" id="PRU00646"/>
    </source>
</evidence>
<evidence type="ECO:0000313" key="12">
    <source>
        <dbReference type="Proteomes" id="UP001501920"/>
    </source>
</evidence>
<reference evidence="11 12" key="1">
    <citation type="submission" date="2020-10" db="EMBL/GenBank/DDBJ databases">
        <title>Pygocentrus nattereri (red-bellied piranha) genome, fPygNat1, primary haplotype.</title>
        <authorList>
            <person name="Myers G."/>
            <person name="Meyer A."/>
            <person name="Karagic N."/>
            <person name="Pippel M."/>
            <person name="Winkler S."/>
            <person name="Tracey A."/>
            <person name="Wood J."/>
            <person name="Formenti G."/>
            <person name="Howe K."/>
            <person name="Fedrigo O."/>
            <person name="Jarvis E.D."/>
        </authorList>
    </citation>
    <scope>NUCLEOTIDE SEQUENCE [LARGE SCALE GENOMIC DNA]</scope>
</reference>
<evidence type="ECO:0000256" key="7">
    <source>
        <dbReference type="ARBA" id="ARBA00025010"/>
    </source>
</evidence>
<name>A0AAR2ITR6_PYGNA</name>
<dbReference type="GeneTree" id="ENSGT00950000183012"/>
<proteinExistence type="inferred from homology"/>
<dbReference type="AlphaFoldDB" id="A0AAR2ITR6"/>
<dbReference type="InterPro" id="IPR037202">
    <property type="entry name" value="ESCRT_assembly_dom"/>
</dbReference>
<feature type="compositionally biased region" description="Low complexity" evidence="9">
    <location>
        <begin position="209"/>
        <end position="221"/>
    </location>
</feature>
<feature type="region of interest" description="Disordered" evidence="9">
    <location>
        <begin position="175"/>
        <end position="224"/>
    </location>
</feature>
<keyword evidence="4" id="KW-0967">Endosome</keyword>
<protein>
    <recommendedName>
        <fullName evidence="10">VPS37 C-terminal domain-containing protein</fullName>
    </recommendedName>
</protein>
<dbReference type="GO" id="GO:0043162">
    <property type="term" value="P:ubiquitin-dependent protein catabolic process via the multivesicular body sorting pathway"/>
    <property type="evidence" value="ECO:0007669"/>
    <property type="project" value="TreeGrafter"/>
</dbReference>
<dbReference type="GO" id="GO:0006612">
    <property type="term" value="P:protein targeting to membrane"/>
    <property type="evidence" value="ECO:0007669"/>
    <property type="project" value="TreeGrafter"/>
</dbReference>
<reference evidence="11" key="3">
    <citation type="submission" date="2025-09" db="UniProtKB">
        <authorList>
            <consortium name="Ensembl"/>
        </authorList>
    </citation>
    <scope>IDENTIFICATION</scope>
</reference>
<dbReference type="GO" id="GO:0039702">
    <property type="term" value="P:viral budding via host ESCRT complex"/>
    <property type="evidence" value="ECO:0007669"/>
    <property type="project" value="UniProtKB-ARBA"/>
</dbReference>
<dbReference type="PANTHER" id="PTHR13678">
    <property type="entry name" value="VACUOLAR PROTEIN SORTING-ASSOCIATED PROTEIN 37"/>
    <property type="match status" value="1"/>
</dbReference>
<dbReference type="GO" id="GO:0048306">
    <property type="term" value="F:calcium-dependent protein binding"/>
    <property type="evidence" value="ECO:0007669"/>
    <property type="project" value="UniProtKB-ARBA"/>
</dbReference>
<evidence type="ECO:0000256" key="2">
    <source>
        <dbReference type="ARBA" id="ARBA00007617"/>
    </source>
</evidence>
<keyword evidence="12" id="KW-1185">Reference proteome</keyword>
<evidence type="ECO:0000256" key="1">
    <source>
        <dbReference type="ARBA" id="ARBA00004633"/>
    </source>
</evidence>
<dbReference type="SUPFAM" id="SSF140111">
    <property type="entry name" value="Endosomal sorting complex assembly domain"/>
    <property type="match status" value="1"/>
</dbReference>
<evidence type="ECO:0000259" key="10">
    <source>
        <dbReference type="PROSITE" id="PS51314"/>
    </source>
</evidence>
<comment type="similarity">
    <text evidence="2">Belongs to the VPS37 family.</text>
</comment>
<dbReference type="InterPro" id="IPR029012">
    <property type="entry name" value="Helix_hairpin_bin_sf"/>
</dbReference>
<reference evidence="11" key="2">
    <citation type="submission" date="2025-08" db="UniProtKB">
        <authorList>
            <consortium name="Ensembl"/>
        </authorList>
    </citation>
    <scope>IDENTIFICATION</scope>
</reference>
<dbReference type="InterPro" id="IPR009851">
    <property type="entry name" value="Mod_r"/>
</dbReference>